<dbReference type="RefSeq" id="WP_017344149.1">
    <property type="nucleotide sequence ID" value="NZ_CP073695.1"/>
</dbReference>
<name>A0A8T8LN14_9EURY</name>
<protein>
    <recommendedName>
        <fullName evidence="3">Small CPxCG-related zinc finger protein</fullName>
    </recommendedName>
</protein>
<dbReference type="EMBL" id="CP073695">
    <property type="protein sequence ID" value="QUO48672.1"/>
    <property type="molecule type" value="Genomic_DNA"/>
</dbReference>
<evidence type="ECO:0008006" key="3">
    <source>
        <dbReference type="Google" id="ProtNLM"/>
    </source>
</evidence>
<accession>A0A8T8LN14</accession>
<dbReference type="OrthoDB" id="103460at2157"/>
<evidence type="ECO:0000313" key="2">
    <source>
        <dbReference type="Proteomes" id="UP000679341"/>
    </source>
</evidence>
<evidence type="ECO:0000313" key="1">
    <source>
        <dbReference type="EMBL" id="QUO48672.1"/>
    </source>
</evidence>
<dbReference type="GeneID" id="64826833"/>
<dbReference type="AlphaFoldDB" id="A0A8T8LN14"/>
<gene>
    <name evidence="1" type="ORF">J7656_04795</name>
</gene>
<dbReference type="Proteomes" id="UP000679341">
    <property type="component" value="Chromosome"/>
</dbReference>
<organism evidence="1 2">
    <name type="scientific">Halorubrum ruber</name>
    <dbReference type="NCBI Taxonomy" id="2982524"/>
    <lineage>
        <taxon>Archaea</taxon>
        <taxon>Methanobacteriati</taxon>
        <taxon>Methanobacteriota</taxon>
        <taxon>Stenosarchaea group</taxon>
        <taxon>Halobacteria</taxon>
        <taxon>Halobacteriales</taxon>
        <taxon>Haloferacaceae</taxon>
        <taxon>Halorubrum</taxon>
    </lineage>
</organism>
<dbReference type="KEGG" id="hss:J7656_04795"/>
<proteinExistence type="predicted"/>
<reference evidence="1 2" key="1">
    <citation type="submission" date="2021-03" db="EMBL/GenBank/DDBJ databases">
        <title>Halorubrum sodomense MBLA0099, Whole genome shotgun sequencing.</title>
        <authorList>
            <person name="Seo M.-J."/>
            <person name="Cho E.-S."/>
            <person name="Hwang C.Y."/>
        </authorList>
    </citation>
    <scope>NUCLEOTIDE SEQUENCE [LARGE SCALE GENOMIC DNA]</scope>
    <source>
        <strain evidence="1 2">MBLA0099</strain>
    </source>
</reference>
<keyword evidence="2" id="KW-1185">Reference proteome</keyword>
<sequence length="67" mass="7418">MSHRCPDCAVTMEEVRFGMGDAWNAYVETGEKRAGLLGKLGVNEHKGLTTVMCPECGLVRHYVEFEG</sequence>